<dbReference type="EMBL" id="MNCJ02000317">
    <property type="protein sequence ID" value="KAF5818872.1"/>
    <property type="molecule type" value="Genomic_DNA"/>
</dbReference>
<dbReference type="AlphaFoldDB" id="A0A9K3NZA5"/>
<dbReference type="Gene3D" id="3.30.70.330">
    <property type="match status" value="1"/>
</dbReference>
<keyword evidence="1" id="KW-0694">RNA-binding</keyword>
<organism evidence="4 5">
    <name type="scientific">Helianthus annuus</name>
    <name type="common">Common sunflower</name>
    <dbReference type="NCBI Taxonomy" id="4232"/>
    <lineage>
        <taxon>Eukaryota</taxon>
        <taxon>Viridiplantae</taxon>
        <taxon>Streptophyta</taxon>
        <taxon>Embryophyta</taxon>
        <taxon>Tracheophyta</taxon>
        <taxon>Spermatophyta</taxon>
        <taxon>Magnoliopsida</taxon>
        <taxon>eudicotyledons</taxon>
        <taxon>Gunneridae</taxon>
        <taxon>Pentapetalae</taxon>
        <taxon>asterids</taxon>
        <taxon>campanulids</taxon>
        <taxon>Asterales</taxon>
        <taxon>Asteraceae</taxon>
        <taxon>Asteroideae</taxon>
        <taxon>Heliantheae alliance</taxon>
        <taxon>Heliantheae</taxon>
        <taxon>Helianthus</taxon>
    </lineage>
</organism>
<sequence>MVYYAGNGKGCHNPNKWNTVLSKKQYRAEKKYRDREWRLRLCTSFFISNLPDSCNHESLWKAFGHFPELEDVYVPVKRGRDGNKFGFIKLFKITDTDFWIEKLKEVKIDGAILDVSLAKFGRDGSKVTVGNKEERASVFTRLGNDYPNPSSYKAEIPNNVHGNIPKGGRSFRDVVSNGNGRTQLNRKVIELPPITTEVKAKREVVSLVGVAKDIEILNDLNNLLHEGLELSYLGGLKVLITFKSAKEADDFLRKEVDSWEKWFARLFVWEGLPPMFDRVAWIKVIGVPATLWDRHVFNKIGERCGRLLVKSEASEADGNLAEDRMAVLVQTGKKIAEEFELIWKDHRITVWVEEISGQWIPGFLNNSSSVKDFESSKSVEETDGEEADSFGAAVEEIGDDHSPARSPELGMPSVLRHKEPNGSFSCKAPPCMGNNQTVDILHAGCQPYVVSEVGSREAAQNVLSEERENIQGVGPSGNVCDKGVDSGFDLGTTGLKENSPRPSYVTLRPKKKEIE</sequence>
<reference evidence="4" key="1">
    <citation type="journal article" date="2017" name="Nature">
        <title>The sunflower genome provides insights into oil metabolism, flowering and Asterid evolution.</title>
        <authorList>
            <person name="Badouin H."/>
            <person name="Gouzy J."/>
            <person name="Grassa C.J."/>
            <person name="Murat F."/>
            <person name="Staton S.E."/>
            <person name="Cottret L."/>
            <person name="Lelandais-Briere C."/>
            <person name="Owens G.L."/>
            <person name="Carrere S."/>
            <person name="Mayjonade B."/>
            <person name="Legrand L."/>
            <person name="Gill N."/>
            <person name="Kane N.C."/>
            <person name="Bowers J.E."/>
            <person name="Hubner S."/>
            <person name="Bellec A."/>
            <person name="Berard A."/>
            <person name="Berges H."/>
            <person name="Blanchet N."/>
            <person name="Boniface M.C."/>
            <person name="Brunel D."/>
            <person name="Catrice O."/>
            <person name="Chaidir N."/>
            <person name="Claudel C."/>
            <person name="Donnadieu C."/>
            <person name="Faraut T."/>
            <person name="Fievet G."/>
            <person name="Helmstetter N."/>
            <person name="King M."/>
            <person name="Knapp S.J."/>
            <person name="Lai Z."/>
            <person name="Le Paslier M.C."/>
            <person name="Lippi Y."/>
            <person name="Lorenzon L."/>
            <person name="Mandel J.R."/>
            <person name="Marage G."/>
            <person name="Marchand G."/>
            <person name="Marquand E."/>
            <person name="Bret-Mestries E."/>
            <person name="Morien E."/>
            <person name="Nambeesan S."/>
            <person name="Nguyen T."/>
            <person name="Pegot-Espagnet P."/>
            <person name="Pouilly N."/>
            <person name="Raftis F."/>
            <person name="Sallet E."/>
            <person name="Schiex T."/>
            <person name="Thomas J."/>
            <person name="Vandecasteele C."/>
            <person name="Vares D."/>
            <person name="Vear F."/>
            <person name="Vautrin S."/>
            <person name="Crespi M."/>
            <person name="Mangin B."/>
            <person name="Burke J.M."/>
            <person name="Salse J."/>
            <person name="Munos S."/>
            <person name="Vincourt P."/>
            <person name="Rieseberg L.H."/>
            <person name="Langlade N.B."/>
        </authorList>
    </citation>
    <scope>NUCLEOTIDE SEQUENCE</scope>
    <source>
        <tissue evidence="4">Leaves</tissue>
    </source>
</reference>
<dbReference type="Gramene" id="mRNA:HanXRQr2_Chr02g0071081">
    <property type="protein sequence ID" value="CDS:HanXRQr2_Chr02g0071081.1"/>
    <property type="gene ID" value="HanXRQr2_Chr02g0071081"/>
</dbReference>
<keyword evidence="5" id="KW-1185">Reference proteome</keyword>
<evidence type="ECO:0000259" key="3">
    <source>
        <dbReference type="PROSITE" id="PS50102"/>
    </source>
</evidence>
<evidence type="ECO:0000313" key="5">
    <source>
        <dbReference type="Proteomes" id="UP000215914"/>
    </source>
</evidence>
<accession>A0A9K3NZA5</accession>
<dbReference type="CDD" id="cd00590">
    <property type="entry name" value="RRM_SF"/>
    <property type="match status" value="1"/>
</dbReference>
<name>A0A9K3NZA5_HELAN</name>
<dbReference type="SMART" id="SM00360">
    <property type="entry name" value="RRM"/>
    <property type="match status" value="1"/>
</dbReference>
<dbReference type="Pfam" id="PF00076">
    <property type="entry name" value="RRM_1"/>
    <property type="match status" value="1"/>
</dbReference>
<gene>
    <name evidence="4" type="ORF">HanXRQr2_Chr02g0071081</name>
</gene>
<dbReference type="InterPro" id="IPR000504">
    <property type="entry name" value="RRM_dom"/>
</dbReference>
<dbReference type="PANTHER" id="PTHR34427:SF5">
    <property type="entry name" value="DUF4283 DOMAIN-CONTAINING PROTEIN"/>
    <property type="match status" value="1"/>
</dbReference>
<comment type="caution">
    <text evidence="4">The sequence shown here is derived from an EMBL/GenBank/DDBJ whole genome shotgun (WGS) entry which is preliminary data.</text>
</comment>
<reference evidence="4" key="2">
    <citation type="submission" date="2020-06" db="EMBL/GenBank/DDBJ databases">
        <title>Helianthus annuus Genome sequencing and assembly Release 2.</title>
        <authorList>
            <person name="Gouzy J."/>
            <person name="Langlade N."/>
            <person name="Munos S."/>
        </authorList>
    </citation>
    <scope>NUCLEOTIDE SEQUENCE</scope>
    <source>
        <tissue evidence="4">Leaves</tissue>
    </source>
</reference>
<evidence type="ECO:0000256" key="2">
    <source>
        <dbReference type="SAM" id="MobiDB-lite"/>
    </source>
</evidence>
<dbReference type="InterPro" id="IPR035979">
    <property type="entry name" value="RBD_domain_sf"/>
</dbReference>
<dbReference type="Proteomes" id="UP000215914">
    <property type="component" value="Unassembled WGS sequence"/>
</dbReference>
<dbReference type="InterPro" id="IPR012677">
    <property type="entry name" value="Nucleotide-bd_a/b_plait_sf"/>
</dbReference>
<dbReference type="PROSITE" id="PS50102">
    <property type="entry name" value="RRM"/>
    <property type="match status" value="1"/>
</dbReference>
<protein>
    <submittedName>
        <fullName evidence="4">RNA recognition motif domain, nucleotide-binding alpha-beta plait domain superfamily</fullName>
    </submittedName>
</protein>
<proteinExistence type="predicted"/>
<feature type="domain" description="RRM" evidence="3">
    <location>
        <begin position="43"/>
        <end position="120"/>
    </location>
</feature>
<dbReference type="PANTHER" id="PTHR34427">
    <property type="entry name" value="DUF4283 DOMAIN PROTEIN"/>
    <property type="match status" value="1"/>
</dbReference>
<dbReference type="GO" id="GO:0003723">
    <property type="term" value="F:RNA binding"/>
    <property type="evidence" value="ECO:0007669"/>
    <property type="project" value="UniProtKB-UniRule"/>
</dbReference>
<dbReference type="SUPFAM" id="SSF54928">
    <property type="entry name" value="RNA-binding domain, RBD"/>
    <property type="match status" value="1"/>
</dbReference>
<evidence type="ECO:0000256" key="1">
    <source>
        <dbReference type="PROSITE-ProRule" id="PRU00176"/>
    </source>
</evidence>
<evidence type="ECO:0000313" key="4">
    <source>
        <dbReference type="EMBL" id="KAF5818872.1"/>
    </source>
</evidence>
<feature type="region of interest" description="Disordered" evidence="2">
    <location>
        <begin position="491"/>
        <end position="515"/>
    </location>
</feature>